<dbReference type="GO" id="GO:0005773">
    <property type="term" value="C:vacuole"/>
    <property type="evidence" value="ECO:0000318"/>
    <property type="project" value="GO_Central"/>
</dbReference>
<feature type="domain" description="Cation efflux protein transmembrane" evidence="7">
    <location>
        <begin position="71"/>
        <end position="256"/>
    </location>
</feature>
<dbReference type="Gene3D" id="1.20.1510.10">
    <property type="entry name" value="Cation efflux protein transmembrane domain"/>
    <property type="match status" value="1"/>
</dbReference>
<evidence type="ECO:0000256" key="3">
    <source>
        <dbReference type="ARBA" id="ARBA00022906"/>
    </source>
</evidence>
<keyword evidence="3" id="KW-0862">Zinc</keyword>
<feature type="transmembrane region" description="Helical" evidence="6">
    <location>
        <begin position="138"/>
        <end position="160"/>
    </location>
</feature>
<dbReference type="Pfam" id="PF01545">
    <property type="entry name" value="Cation_efflux"/>
    <property type="match status" value="1"/>
</dbReference>
<dbReference type="NCBIfam" id="TIGR01297">
    <property type="entry name" value="CDF"/>
    <property type="match status" value="1"/>
</dbReference>
<evidence type="ECO:0000256" key="6">
    <source>
        <dbReference type="SAM" id="Phobius"/>
    </source>
</evidence>
<evidence type="ECO:0000313" key="9">
    <source>
        <dbReference type="Proteomes" id="UP000036987"/>
    </source>
</evidence>
<evidence type="ECO:0000256" key="1">
    <source>
        <dbReference type="ARBA" id="ARBA00004141"/>
    </source>
</evidence>
<evidence type="ECO:0000259" key="7">
    <source>
        <dbReference type="Pfam" id="PF01545"/>
    </source>
</evidence>
<keyword evidence="3" id="KW-0864">Zinc transport</keyword>
<feature type="transmembrane region" description="Helical" evidence="6">
    <location>
        <begin position="172"/>
        <end position="193"/>
    </location>
</feature>
<gene>
    <name evidence="8" type="ORF">ZOSMA_53G00700</name>
</gene>
<dbReference type="GO" id="GO:0005385">
    <property type="term" value="F:zinc ion transmembrane transporter activity"/>
    <property type="evidence" value="ECO:0000318"/>
    <property type="project" value="GO_Central"/>
</dbReference>
<keyword evidence="5 6" id="KW-0472">Membrane</keyword>
<dbReference type="InterPro" id="IPR002524">
    <property type="entry name" value="Cation_efflux"/>
</dbReference>
<reference evidence="9" key="1">
    <citation type="journal article" date="2016" name="Nature">
        <title>The genome of the seagrass Zostera marina reveals angiosperm adaptation to the sea.</title>
        <authorList>
            <person name="Olsen J.L."/>
            <person name="Rouze P."/>
            <person name="Verhelst B."/>
            <person name="Lin Y.-C."/>
            <person name="Bayer T."/>
            <person name="Collen J."/>
            <person name="Dattolo E."/>
            <person name="De Paoli E."/>
            <person name="Dittami S."/>
            <person name="Maumus F."/>
            <person name="Michel G."/>
            <person name="Kersting A."/>
            <person name="Lauritano C."/>
            <person name="Lohaus R."/>
            <person name="Toepel M."/>
            <person name="Tonon T."/>
            <person name="Vanneste K."/>
            <person name="Amirebrahimi M."/>
            <person name="Brakel J."/>
            <person name="Bostroem C."/>
            <person name="Chovatia M."/>
            <person name="Grimwood J."/>
            <person name="Jenkins J.W."/>
            <person name="Jueterbock A."/>
            <person name="Mraz A."/>
            <person name="Stam W.T."/>
            <person name="Tice H."/>
            <person name="Bornberg-Bauer E."/>
            <person name="Green P.J."/>
            <person name="Pearson G.A."/>
            <person name="Procaccini G."/>
            <person name="Duarte C.M."/>
            <person name="Schmutz J."/>
            <person name="Reusch T.B.H."/>
            <person name="Van de Peer Y."/>
        </authorList>
    </citation>
    <scope>NUCLEOTIDE SEQUENCE [LARGE SCALE GENOMIC DNA]</scope>
    <source>
        <strain evidence="9">cv. Finnish</strain>
    </source>
</reference>
<evidence type="ECO:0000256" key="5">
    <source>
        <dbReference type="ARBA" id="ARBA00023136"/>
    </source>
</evidence>
<evidence type="ECO:0000256" key="2">
    <source>
        <dbReference type="ARBA" id="ARBA00022692"/>
    </source>
</evidence>
<organism evidence="8 9">
    <name type="scientific">Zostera marina</name>
    <name type="common">Eelgrass</name>
    <dbReference type="NCBI Taxonomy" id="29655"/>
    <lineage>
        <taxon>Eukaryota</taxon>
        <taxon>Viridiplantae</taxon>
        <taxon>Streptophyta</taxon>
        <taxon>Embryophyta</taxon>
        <taxon>Tracheophyta</taxon>
        <taxon>Spermatophyta</taxon>
        <taxon>Magnoliopsida</taxon>
        <taxon>Liliopsida</taxon>
        <taxon>Zosteraceae</taxon>
        <taxon>Zostera</taxon>
    </lineage>
</organism>
<dbReference type="STRING" id="29655.A0A0K9NZ66"/>
<keyword evidence="2 6" id="KW-0812">Transmembrane</keyword>
<dbReference type="GO" id="GO:0005886">
    <property type="term" value="C:plasma membrane"/>
    <property type="evidence" value="ECO:0000318"/>
    <property type="project" value="GO_Central"/>
</dbReference>
<dbReference type="OrthoDB" id="9944568at2759"/>
<feature type="transmembrane region" description="Helical" evidence="6">
    <location>
        <begin position="102"/>
        <end position="126"/>
    </location>
</feature>
<keyword evidence="9" id="KW-1185">Reference proteome</keyword>
<dbReference type="InterPro" id="IPR027469">
    <property type="entry name" value="Cation_efflux_TMD_sf"/>
</dbReference>
<dbReference type="EMBL" id="LFYR01001508">
    <property type="protein sequence ID" value="KMZ61282.1"/>
    <property type="molecule type" value="Genomic_DNA"/>
</dbReference>
<proteinExistence type="predicted"/>
<dbReference type="PANTHER" id="PTHR11562">
    <property type="entry name" value="CATION EFFLUX PROTEIN/ ZINC TRANSPORTER"/>
    <property type="match status" value="1"/>
</dbReference>
<protein>
    <submittedName>
        <fullName evidence="8">Zinc transporter</fullName>
    </submittedName>
</protein>
<comment type="subcellular location">
    <subcellularLocation>
        <location evidence="1">Membrane</location>
        <topology evidence="1">Multi-pass membrane protein</topology>
    </subcellularLocation>
</comment>
<accession>A0A0K9NZ66</accession>
<evidence type="ECO:0000256" key="4">
    <source>
        <dbReference type="ARBA" id="ARBA00022989"/>
    </source>
</evidence>
<keyword evidence="3" id="KW-0813">Transport</keyword>
<keyword evidence="3" id="KW-0406">Ion transport</keyword>
<dbReference type="InterPro" id="IPR050681">
    <property type="entry name" value="CDF/SLC30A"/>
</dbReference>
<dbReference type="GO" id="GO:0071577">
    <property type="term" value="P:zinc ion transmembrane transport"/>
    <property type="evidence" value="ECO:0000318"/>
    <property type="project" value="GO_Central"/>
</dbReference>
<dbReference type="PANTHER" id="PTHR11562:SF100">
    <property type="entry name" value="METAL TOLERANCE PROTEIN A2"/>
    <property type="match status" value="1"/>
</dbReference>
<dbReference type="GO" id="GO:0005774">
    <property type="term" value="C:vacuolar membrane"/>
    <property type="evidence" value="ECO:0007669"/>
    <property type="project" value="UniProtKB-SubCell"/>
</dbReference>
<name>A0A0K9NZ66_ZOSMR</name>
<keyword evidence="4 6" id="KW-1133">Transmembrane helix</keyword>
<feature type="transmembrane region" description="Helical" evidence="6">
    <location>
        <begin position="71"/>
        <end position="90"/>
    </location>
</feature>
<evidence type="ECO:0000313" key="8">
    <source>
        <dbReference type="EMBL" id="KMZ61282.1"/>
    </source>
</evidence>
<comment type="caution">
    <text evidence="8">The sequence shown here is derived from an EMBL/GenBank/DDBJ whole genome shotgun (WGS) entry which is preliminary data.</text>
</comment>
<sequence length="303" mass="33478">MKILEDGEQDDVERVSQGHQVFEIDGQLTNAHKLRRGCECVFSIDSTDSFSTPKTTPKDVSAERRASMQKLILAVSLCVVFMIVEVVGGIKANSLAILADAAHLLSDVVAFALSLFSLWAAGWEVTPTHSFGFHRVEIIGALLSVQLIWLFSGILVYRAIHNLIHHTSEVHGSLMFAVASFGLIVNITMAIVLGHHGHHYHHHSHHDHEEAEENKPLYNKEKGRGRNLNLQAAYLHALGDSIQSIGVMIGGGLIWVQAGMENHRSDMHTCIFRDCVGNDGGDVEESNRGFDGKHAERVRRDES</sequence>
<dbReference type="AlphaFoldDB" id="A0A0K9NZ66"/>
<dbReference type="SUPFAM" id="SSF161111">
    <property type="entry name" value="Cation efflux protein transmembrane domain-like"/>
    <property type="match status" value="1"/>
</dbReference>
<dbReference type="Proteomes" id="UP000036987">
    <property type="component" value="Unassembled WGS sequence"/>
</dbReference>
<dbReference type="InterPro" id="IPR058533">
    <property type="entry name" value="Cation_efflux_TM"/>
</dbReference>